<evidence type="ECO:0000313" key="2">
    <source>
        <dbReference type="EMBL" id="EEW97090.1"/>
    </source>
</evidence>
<proteinExistence type="predicted"/>
<feature type="transmembrane region" description="Helical" evidence="1">
    <location>
        <begin position="125"/>
        <end position="144"/>
    </location>
</feature>
<feature type="transmembrane region" description="Helical" evidence="1">
    <location>
        <begin position="89"/>
        <end position="113"/>
    </location>
</feature>
<dbReference type="InterPro" id="IPR005325">
    <property type="entry name" value="DUF308_memb"/>
</dbReference>
<keyword evidence="1" id="KW-0812">Transmembrane</keyword>
<dbReference type="STRING" id="592028.GCWU000321_01075"/>
<keyword evidence="3" id="KW-1185">Reference proteome</keyword>
<keyword evidence="1" id="KW-1133">Transmembrane helix</keyword>
<feature type="transmembrane region" description="Helical" evidence="1">
    <location>
        <begin position="64"/>
        <end position="83"/>
    </location>
</feature>
<dbReference type="GO" id="GO:0005886">
    <property type="term" value="C:plasma membrane"/>
    <property type="evidence" value="ECO:0007669"/>
    <property type="project" value="TreeGrafter"/>
</dbReference>
<dbReference type="eggNOG" id="ENOG5032W86">
    <property type="taxonomic scope" value="Bacteria"/>
</dbReference>
<name>C9LNF4_9FIRM</name>
<dbReference type="Proteomes" id="UP000004736">
    <property type="component" value="Unassembled WGS sequence"/>
</dbReference>
<dbReference type="AlphaFoldDB" id="C9LNF4"/>
<dbReference type="EMBL" id="ACIM02000001">
    <property type="protein sequence ID" value="EEW97090.1"/>
    <property type="molecule type" value="Genomic_DNA"/>
</dbReference>
<feature type="transmembrane region" description="Helical" evidence="1">
    <location>
        <begin position="37"/>
        <end position="57"/>
    </location>
</feature>
<protein>
    <recommendedName>
        <fullName evidence="4">Acid-resistance membrane protein</fullName>
    </recommendedName>
</protein>
<sequence>MIFMSGWSKTFILLSGILYAFVGVYCFFQPIGALIGLAWSIGFLVLTSGIFGVIAYIQIPKEERVIWGLLVCLTDIIFGMLVLTFNGTMILSALLPLFFAVTFIIRGIFTLIHSRDFDALITHKVLFRILCIMQILLGTALLAFPQAAALTMVYFFGIGCLFAGFAKISLWNDLRSL</sequence>
<dbReference type="InterPro" id="IPR052712">
    <property type="entry name" value="Acid_resist_chaperone_HdeD"/>
</dbReference>
<gene>
    <name evidence="2" type="ORF">GCWU000321_01075</name>
</gene>
<dbReference type="HOGENOM" id="CLU_1515583_0_0_9"/>
<accession>C9LNF4</accession>
<keyword evidence="1" id="KW-0472">Membrane</keyword>
<evidence type="ECO:0000256" key="1">
    <source>
        <dbReference type="SAM" id="Phobius"/>
    </source>
</evidence>
<reference evidence="2" key="1">
    <citation type="submission" date="2009-09" db="EMBL/GenBank/DDBJ databases">
        <authorList>
            <person name="Weinstock G."/>
            <person name="Sodergren E."/>
            <person name="Clifton S."/>
            <person name="Fulton L."/>
            <person name="Fulton B."/>
            <person name="Courtney L."/>
            <person name="Fronick C."/>
            <person name="Harrison M."/>
            <person name="Strong C."/>
            <person name="Farmer C."/>
            <person name="Delahaunty K."/>
            <person name="Markovic C."/>
            <person name="Hall O."/>
            <person name="Minx P."/>
            <person name="Tomlinson C."/>
            <person name="Mitreva M."/>
            <person name="Nelson J."/>
            <person name="Hou S."/>
            <person name="Wollam A."/>
            <person name="Pepin K.H."/>
            <person name="Johnson M."/>
            <person name="Bhonagiri V."/>
            <person name="Nash W.E."/>
            <person name="Warren W."/>
            <person name="Chinwalla A."/>
            <person name="Mardis E.R."/>
            <person name="Wilson R.K."/>
        </authorList>
    </citation>
    <scope>NUCLEOTIDE SEQUENCE [LARGE SCALE GENOMIC DNA]</scope>
    <source>
        <strain evidence="2">DSM 15470</strain>
    </source>
</reference>
<dbReference type="Pfam" id="PF03729">
    <property type="entry name" value="DUF308"/>
    <property type="match status" value="2"/>
</dbReference>
<dbReference type="PANTHER" id="PTHR34989:SF1">
    <property type="entry name" value="PROTEIN HDED"/>
    <property type="match status" value="1"/>
</dbReference>
<feature type="transmembrane region" description="Helical" evidence="1">
    <location>
        <begin position="150"/>
        <end position="170"/>
    </location>
</feature>
<feature type="transmembrane region" description="Helical" evidence="1">
    <location>
        <begin position="12"/>
        <end position="31"/>
    </location>
</feature>
<evidence type="ECO:0000313" key="3">
    <source>
        <dbReference type="Proteomes" id="UP000004736"/>
    </source>
</evidence>
<evidence type="ECO:0008006" key="4">
    <source>
        <dbReference type="Google" id="ProtNLM"/>
    </source>
</evidence>
<organism evidence="2 3">
    <name type="scientific">Dialister invisus DSM 15470</name>
    <dbReference type="NCBI Taxonomy" id="592028"/>
    <lineage>
        <taxon>Bacteria</taxon>
        <taxon>Bacillati</taxon>
        <taxon>Bacillota</taxon>
        <taxon>Negativicutes</taxon>
        <taxon>Veillonellales</taxon>
        <taxon>Veillonellaceae</taxon>
        <taxon>Dialister</taxon>
    </lineage>
</organism>
<comment type="caution">
    <text evidence="2">The sequence shown here is derived from an EMBL/GenBank/DDBJ whole genome shotgun (WGS) entry which is preliminary data.</text>
</comment>
<dbReference type="PANTHER" id="PTHR34989">
    <property type="entry name" value="PROTEIN HDED"/>
    <property type="match status" value="1"/>
</dbReference>